<dbReference type="EMBL" id="FNGI01000004">
    <property type="protein sequence ID" value="SDL54459.1"/>
    <property type="molecule type" value="Genomic_DNA"/>
</dbReference>
<gene>
    <name evidence="5" type="ORF">SAMN05661010_01945</name>
</gene>
<dbReference type="InterPro" id="IPR050738">
    <property type="entry name" value="Sulfatase"/>
</dbReference>
<keyword evidence="2" id="KW-0472">Membrane</keyword>
<dbReference type="InterPro" id="IPR000917">
    <property type="entry name" value="Sulfatase_N"/>
</dbReference>
<keyword evidence="2" id="KW-1133">Transmembrane helix</keyword>
<feature type="transmembrane region" description="Helical" evidence="2">
    <location>
        <begin position="166"/>
        <end position="186"/>
    </location>
</feature>
<dbReference type="Proteomes" id="UP000198654">
    <property type="component" value="Unassembled WGS sequence"/>
</dbReference>
<dbReference type="PANTHER" id="PTHR42693:SF33">
    <property type="entry name" value="ARYLSULFATASE"/>
    <property type="match status" value="1"/>
</dbReference>
<keyword evidence="6" id="KW-1185">Reference proteome</keyword>
<dbReference type="STRING" id="119000.SAMN05661010_01945"/>
<dbReference type="PIRSF" id="PIRSF004950">
    <property type="entry name" value="Mmb_sulf_HI0842"/>
    <property type="match status" value="1"/>
</dbReference>
<dbReference type="Gene3D" id="3.40.720.10">
    <property type="entry name" value="Alkaline Phosphatase, subunit A"/>
    <property type="match status" value="1"/>
</dbReference>
<accession>A0A1G9KXV7</accession>
<sequence>MDDFTSRRRRRLRASLVFALANLLLVWAIALRYVPYLETPSDPLGISYLILTWVGHFGLLVLLAWLPLGLLALLLPRRILWIPAALLATSALWILLLDTGVYAQYRFHINHFMVSLFLNDKNGEIFNFSLSTWLSVAGIALGLLLFEAWLARRLFASRRARRLPLWRMATLVLLAMVASHAIHVVADARYRTSVTQQVGIFPLLFPATAKDFMKEHDWLDPRAARAERVGIASGEADSLNWPKAPLSCTPGDNPPNVLFIVIDSWRQDEYGPRVTPQMHAALAERGRIYRDHYSGGNSTRTGMMSLFYGLTGNYYHLLNNTQTPSLLISELQQQSYAMGIFSAASLDSVGFDRTIFASVPDLRLTSEGDTPAERDRDMTEDWLAWQAKQRQQSPDEPWFSLLFYDAPHGYSVPPQAQSPFQPAAESMDYLELGPDTDPTPYRNLHRNAVHYDDKLIGRVIENLKAQGEWQDTVLVVTSDHGQSFNDFGKNYWGHNSHFAAPQTQVPMILSGPGIAPGEHGGTTSHLDVVPTLMRHVLGCTNPLDDYSQGHDMLDPTLDRDWVVSSSYVDYGIIEDERITVIDGTGSWKVVDPQLNTLEPTFSPAVFEAMDALRQFYKP</sequence>
<feature type="transmembrane region" description="Helical" evidence="2">
    <location>
        <begin position="125"/>
        <end position="146"/>
    </location>
</feature>
<feature type="transmembrane region" description="Helical" evidence="2">
    <location>
        <begin position="46"/>
        <end position="68"/>
    </location>
</feature>
<feature type="transmembrane region" description="Helical" evidence="2">
    <location>
        <begin position="80"/>
        <end position="105"/>
    </location>
</feature>
<evidence type="ECO:0000259" key="4">
    <source>
        <dbReference type="Pfam" id="PF11893"/>
    </source>
</evidence>
<protein>
    <recommendedName>
        <fullName evidence="7">Inner membrane protein YejM N-terminal domain-containing protein</fullName>
    </recommendedName>
</protein>
<reference evidence="5 6" key="1">
    <citation type="submission" date="2016-10" db="EMBL/GenBank/DDBJ databases">
        <authorList>
            <person name="de Groot N.N."/>
        </authorList>
    </citation>
    <scope>NUCLEOTIDE SEQUENCE [LARGE SCALE GENOMIC DNA]</scope>
    <source>
        <strain evidence="5 6">DSM 14789</strain>
    </source>
</reference>
<dbReference type="InterPro" id="IPR012159">
    <property type="entry name" value="YejM-like"/>
</dbReference>
<proteinExistence type="inferred from homology"/>
<dbReference type="PANTHER" id="PTHR42693">
    <property type="entry name" value="ARYLSULFATASE FAMILY MEMBER"/>
    <property type="match status" value="1"/>
</dbReference>
<evidence type="ECO:0000313" key="5">
    <source>
        <dbReference type="EMBL" id="SDL54459.1"/>
    </source>
</evidence>
<feature type="domain" description="Inner membrane protein YejM N-terminal" evidence="4">
    <location>
        <begin position="4"/>
        <end position="248"/>
    </location>
</feature>
<dbReference type="InterPro" id="IPR024588">
    <property type="entry name" value="YejM_N"/>
</dbReference>
<dbReference type="CDD" id="cd16148">
    <property type="entry name" value="sulfatase_like"/>
    <property type="match status" value="1"/>
</dbReference>
<evidence type="ECO:0000256" key="1">
    <source>
        <dbReference type="ARBA" id="ARBA00008779"/>
    </source>
</evidence>
<dbReference type="AlphaFoldDB" id="A0A1G9KXV7"/>
<dbReference type="OrthoDB" id="9803751at2"/>
<feature type="transmembrane region" description="Helical" evidence="2">
    <location>
        <begin position="12"/>
        <end position="34"/>
    </location>
</feature>
<organism evidence="5 6">
    <name type="scientific">Modicisalibacter muralis</name>
    <dbReference type="NCBI Taxonomy" id="119000"/>
    <lineage>
        <taxon>Bacteria</taxon>
        <taxon>Pseudomonadati</taxon>
        <taxon>Pseudomonadota</taxon>
        <taxon>Gammaproteobacteria</taxon>
        <taxon>Oceanospirillales</taxon>
        <taxon>Halomonadaceae</taxon>
        <taxon>Modicisalibacter</taxon>
    </lineage>
</organism>
<evidence type="ECO:0008006" key="7">
    <source>
        <dbReference type="Google" id="ProtNLM"/>
    </source>
</evidence>
<dbReference type="RefSeq" id="WP_089727943.1">
    <property type="nucleotide sequence ID" value="NZ_FNGI01000004.1"/>
</dbReference>
<dbReference type="Pfam" id="PF00884">
    <property type="entry name" value="Sulfatase"/>
    <property type="match status" value="1"/>
</dbReference>
<keyword evidence="2" id="KW-0812">Transmembrane</keyword>
<evidence type="ECO:0000256" key="2">
    <source>
        <dbReference type="SAM" id="Phobius"/>
    </source>
</evidence>
<evidence type="ECO:0000313" key="6">
    <source>
        <dbReference type="Proteomes" id="UP000198654"/>
    </source>
</evidence>
<comment type="similarity">
    <text evidence="1">Belongs to the sulfatase family.</text>
</comment>
<evidence type="ECO:0000259" key="3">
    <source>
        <dbReference type="Pfam" id="PF00884"/>
    </source>
</evidence>
<name>A0A1G9KXV7_9GAMM</name>
<dbReference type="SUPFAM" id="SSF53649">
    <property type="entry name" value="Alkaline phosphatase-like"/>
    <property type="match status" value="1"/>
</dbReference>
<feature type="domain" description="Sulfatase N-terminal" evidence="3">
    <location>
        <begin position="255"/>
        <end position="536"/>
    </location>
</feature>
<dbReference type="InterPro" id="IPR017850">
    <property type="entry name" value="Alkaline_phosphatase_core_sf"/>
</dbReference>
<dbReference type="Pfam" id="PF11893">
    <property type="entry name" value="DUF3413"/>
    <property type="match status" value="1"/>
</dbReference>
<dbReference type="GO" id="GO:0004065">
    <property type="term" value="F:arylsulfatase activity"/>
    <property type="evidence" value="ECO:0007669"/>
    <property type="project" value="TreeGrafter"/>
</dbReference>